<evidence type="ECO:0000313" key="3">
    <source>
        <dbReference type="Proteomes" id="UP000327013"/>
    </source>
</evidence>
<sequence>MTQVMSVLWSREARFREELATEIQCGVGILHHDERGPVYIDLNAEQSYQMPHDDARTETASCQLAHRDATPTLACRPPVRARTAGSGGEAKGSRRLTKLPLEKGQCPALAGPRRTTVGSLDGEKTAPFSNPQMGRQEIHTNAAAFLEVGGGATRRADLHDKVPAPGAKAYKAYHTRQDVCMTSPQGGQEDLFYSLANADSAQDRSGGKQRSTRHWAPADSPQARGNPPRSVAPASTARNQSNWDSNGNVPASSPITPAPASAYERPLTRSGSQRTSKTSHHSRFASADWAARFGRPTAPSRQPSDNTTVQTPTASDQFGYRRPSLANAFTPTNTAPAYRTAQTPHDTNNRASSPLRAHPDDADSVVSTTAPSTVWDELGELKTRIRNLELTGSRRRPPPVTTQSYTDYNERPHTGTTQTTDLTSPNPSHLIHISPKQNRQIQTEELHPLLREALGKARSRLEPNTYRFLESSVFDSLELASMARGLDAGVGDTMSVATGTTSGGGTAERRIRRKADNVCRSLTELCIALCEGKSPASNGQPVRPQSRDQLPGRPGSRDQLVMRPSSRDTLNERQAFVNGSSPLTLAELRRSRTERLDGAARPSPRLASRLESRRSSAVDITESGAGSAYERQPVRRLSNVTASNAGDSTVDNDFTLRGPTRAMTEIHTRERLSRQLSNGHRYDLQAGSSNGVSPSIRERLLANRSNNSLNSPSSERGLVPDSSFLASPTSEAPAERGTFDQSFQSFNGGRRPSSSRRAPPSAAANLAERLEAKRQQRVASAGQLAGIGQAMRRRAKSGISARDRMWWSIRPSLDQHLHSHYLAAPAR</sequence>
<feature type="region of interest" description="Disordered" evidence="1">
    <location>
        <begin position="199"/>
        <end position="369"/>
    </location>
</feature>
<name>A0A5N6KTX3_9ROSI</name>
<feature type="compositionally biased region" description="Polar residues" evidence="1">
    <location>
        <begin position="638"/>
        <end position="652"/>
    </location>
</feature>
<reference evidence="2 3" key="1">
    <citation type="submission" date="2019-06" db="EMBL/GenBank/DDBJ databases">
        <title>A chromosomal-level reference genome of Carpinus fangiana (Coryloideae, Betulaceae).</title>
        <authorList>
            <person name="Yang X."/>
            <person name="Wang Z."/>
            <person name="Zhang L."/>
            <person name="Hao G."/>
            <person name="Liu J."/>
            <person name="Yang Y."/>
        </authorList>
    </citation>
    <scope>NUCLEOTIDE SEQUENCE [LARGE SCALE GENOMIC DNA]</scope>
    <source>
        <strain evidence="2">Cfa_2016G</strain>
        <tissue evidence="2">Leaf</tissue>
    </source>
</reference>
<protein>
    <submittedName>
        <fullName evidence="2">Uncharacterized protein</fullName>
    </submittedName>
</protein>
<comment type="caution">
    <text evidence="2">The sequence shown here is derived from an EMBL/GenBank/DDBJ whole genome shotgun (WGS) entry which is preliminary data.</text>
</comment>
<feature type="compositionally biased region" description="Polar residues" evidence="1">
    <location>
        <begin position="236"/>
        <end position="249"/>
    </location>
</feature>
<feature type="compositionally biased region" description="Basic and acidic residues" evidence="1">
    <location>
        <begin position="664"/>
        <end position="673"/>
    </location>
</feature>
<dbReference type="OrthoDB" id="5369729at2759"/>
<proteinExistence type="predicted"/>
<organism evidence="2 3">
    <name type="scientific">Carpinus fangiana</name>
    <dbReference type="NCBI Taxonomy" id="176857"/>
    <lineage>
        <taxon>Eukaryota</taxon>
        <taxon>Viridiplantae</taxon>
        <taxon>Streptophyta</taxon>
        <taxon>Embryophyta</taxon>
        <taxon>Tracheophyta</taxon>
        <taxon>Spermatophyta</taxon>
        <taxon>Magnoliopsida</taxon>
        <taxon>eudicotyledons</taxon>
        <taxon>Gunneridae</taxon>
        <taxon>Pentapetalae</taxon>
        <taxon>rosids</taxon>
        <taxon>fabids</taxon>
        <taxon>Fagales</taxon>
        <taxon>Betulaceae</taxon>
        <taxon>Carpinus</taxon>
    </lineage>
</organism>
<feature type="compositionally biased region" description="Low complexity" evidence="1">
    <location>
        <begin position="326"/>
        <end position="337"/>
    </location>
</feature>
<dbReference type="Proteomes" id="UP000327013">
    <property type="component" value="Unassembled WGS sequence"/>
</dbReference>
<evidence type="ECO:0000256" key="1">
    <source>
        <dbReference type="SAM" id="MobiDB-lite"/>
    </source>
</evidence>
<feature type="compositionally biased region" description="Polar residues" evidence="1">
    <location>
        <begin position="299"/>
        <end position="316"/>
    </location>
</feature>
<dbReference type="AlphaFoldDB" id="A0A5N6KTX3"/>
<feature type="compositionally biased region" description="Low complexity" evidence="1">
    <location>
        <begin position="702"/>
        <end position="716"/>
    </location>
</feature>
<feature type="compositionally biased region" description="Low complexity" evidence="1">
    <location>
        <begin position="250"/>
        <end position="262"/>
    </location>
</feature>
<feature type="region of interest" description="Disordered" evidence="1">
    <location>
        <begin position="533"/>
        <end position="762"/>
    </location>
</feature>
<feature type="compositionally biased region" description="Polar residues" evidence="1">
    <location>
        <begin position="414"/>
        <end position="426"/>
    </location>
</feature>
<accession>A0A5N6KTX3</accession>
<evidence type="ECO:0000313" key="2">
    <source>
        <dbReference type="EMBL" id="KAB8343241.1"/>
    </source>
</evidence>
<feature type="compositionally biased region" description="Low complexity" evidence="1">
    <location>
        <begin position="750"/>
        <end position="762"/>
    </location>
</feature>
<feature type="compositionally biased region" description="Basic and acidic residues" evidence="1">
    <location>
        <begin position="587"/>
        <end position="598"/>
    </location>
</feature>
<feature type="compositionally biased region" description="Polar residues" evidence="1">
    <location>
        <begin position="340"/>
        <end position="352"/>
    </location>
</feature>
<feature type="region of interest" description="Disordered" evidence="1">
    <location>
        <begin position="392"/>
        <end position="426"/>
    </location>
</feature>
<keyword evidence="3" id="KW-1185">Reference proteome</keyword>
<gene>
    <name evidence="2" type="ORF">FH972_022831</name>
</gene>
<dbReference type="EMBL" id="VIBQ01000012">
    <property type="protein sequence ID" value="KAB8343241.1"/>
    <property type="molecule type" value="Genomic_DNA"/>
</dbReference>